<evidence type="ECO:0000259" key="1">
    <source>
        <dbReference type="Pfam" id="PF13338"/>
    </source>
</evidence>
<organism evidence="2 3">
    <name type="scientific">Roseburia lenta</name>
    <dbReference type="NCBI Taxonomy" id="2763061"/>
    <lineage>
        <taxon>Bacteria</taxon>
        <taxon>Bacillati</taxon>
        <taxon>Bacillota</taxon>
        <taxon>Clostridia</taxon>
        <taxon>Lachnospirales</taxon>
        <taxon>Lachnospiraceae</taxon>
        <taxon>Roseburia</taxon>
    </lineage>
</organism>
<feature type="domain" description="AbiEi antitoxin N-terminal" evidence="1">
    <location>
        <begin position="17"/>
        <end position="63"/>
    </location>
</feature>
<evidence type="ECO:0000313" key="3">
    <source>
        <dbReference type="Proteomes" id="UP000643810"/>
    </source>
</evidence>
<reference evidence="2 3" key="1">
    <citation type="submission" date="2020-08" db="EMBL/GenBank/DDBJ databases">
        <title>Genome public.</title>
        <authorList>
            <person name="Liu C."/>
            <person name="Sun Q."/>
        </authorList>
    </citation>
    <scope>NUCLEOTIDE SEQUENCE [LARGE SCALE GENOMIC DNA]</scope>
    <source>
        <strain evidence="2 3">NSJ-9</strain>
    </source>
</reference>
<dbReference type="Proteomes" id="UP000643810">
    <property type="component" value="Unassembled WGS sequence"/>
</dbReference>
<comment type="caution">
    <text evidence="2">The sequence shown here is derived from an EMBL/GenBank/DDBJ whole genome shotgun (WGS) entry which is preliminary data.</text>
</comment>
<dbReference type="EMBL" id="JACOPG010000002">
    <property type="protein sequence ID" value="MBC5686368.1"/>
    <property type="molecule type" value="Genomic_DNA"/>
</dbReference>
<dbReference type="InterPro" id="IPR025159">
    <property type="entry name" value="AbiEi_N"/>
</dbReference>
<keyword evidence="3" id="KW-1185">Reference proteome</keyword>
<name>A0ABR7GG09_9FIRM</name>
<proteinExistence type="predicted"/>
<sequence>MELTNLSREEKKAYDLEQIDALVQKNQGMAKTADILAMGIDYRRILQFLKEGYLKRVKSGYYTTKYFDGSEESMVARMFSDGVLTMESALFYHGYLEQRPYAWHIAVSKNVSKSRFKMDYPNLQPYYTEPKVLGMGVTTIKLAGEPMQIYTKDRLVCDCLKYQDKMDRNDFKKAILTYIGDEDKDVAALMEYAKERKVLKKVQNMIGIWL</sequence>
<accession>A0ABR7GG09</accession>
<dbReference type="RefSeq" id="WP_118534949.1">
    <property type="nucleotide sequence ID" value="NZ_JACOPG010000002.1"/>
</dbReference>
<evidence type="ECO:0000313" key="2">
    <source>
        <dbReference type="EMBL" id="MBC5686368.1"/>
    </source>
</evidence>
<protein>
    <submittedName>
        <fullName evidence="2">Type IV toxin-antitoxin system AbiEi family antitoxin domain-containing protein</fullName>
    </submittedName>
</protein>
<dbReference type="Pfam" id="PF13338">
    <property type="entry name" value="AbiEi_4"/>
    <property type="match status" value="1"/>
</dbReference>
<gene>
    <name evidence="2" type="ORF">H8R94_07070</name>
</gene>